<accession>A0AA38F667</accession>
<organism evidence="1 2">
    <name type="scientific">Taxus chinensis</name>
    <name type="common">Chinese yew</name>
    <name type="synonym">Taxus wallichiana var. chinensis</name>
    <dbReference type="NCBI Taxonomy" id="29808"/>
    <lineage>
        <taxon>Eukaryota</taxon>
        <taxon>Viridiplantae</taxon>
        <taxon>Streptophyta</taxon>
        <taxon>Embryophyta</taxon>
        <taxon>Tracheophyta</taxon>
        <taxon>Spermatophyta</taxon>
        <taxon>Pinopsida</taxon>
        <taxon>Pinidae</taxon>
        <taxon>Conifers II</taxon>
        <taxon>Cupressales</taxon>
        <taxon>Taxaceae</taxon>
        <taxon>Taxus</taxon>
    </lineage>
</organism>
<protein>
    <submittedName>
        <fullName evidence="1">Uncharacterized protein</fullName>
    </submittedName>
</protein>
<comment type="caution">
    <text evidence="1">The sequence shown here is derived from an EMBL/GenBank/DDBJ whole genome shotgun (WGS) entry which is preliminary data.</text>
</comment>
<dbReference type="AlphaFoldDB" id="A0AA38F667"/>
<dbReference type="Proteomes" id="UP000824469">
    <property type="component" value="Unassembled WGS sequence"/>
</dbReference>
<name>A0AA38F667_TAXCH</name>
<evidence type="ECO:0000313" key="1">
    <source>
        <dbReference type="EMBL" id="KAH9293979.1"/>
    </source>
</evidence>
<gene>
    <name evidence="1" type="ORF">KI387_040824</name>
</gene>
<dbReference type="EMBL" id="JAHRHJ020000532">
    <property type="protein sequence ID" value="KAH9293979.1"/>
    <property type="molecule type" value="Genomic_DNA"/>
</dbReference>
<evidence type="ECO:0000313" key="2">
    <source>
        <dbReference type="Proteomes" id="UP000824469"/>
    </source>
</evidence>
<keyword evidence="2" id="KW-1185">Reference proteome</keyword>
<reference evidence="1 2" key="1">
    <citation type="journal article" date="2021" name="Nat. Plants">
        <title>The Taxus genome provides insights into paclitaxel biosynthesis.</title>
        <authorList>
            <person name="Xiong X."/>
            <person name="Gou J."/>
            <person name="Liao Q."/>
            <person name="Li Y."/>
            <person name="Zhou Q."/>
            <person name="Bi G."/>
            <person name="Li C."/>
            <person name="Du R."/>
            <person name="Wang X."/>
            <person name="Sun T."/>
            <person name="Guo L."/>
            <person name="Liang H."/>
            <person name="Lu P."/>
            <person name="Wu Y."/>
            <person name="Zhang Z."/>
            <person name="Ro D.K."/>
            <person name="Shang Y."/>
            <person name="Huang S."/>
            <person name="Yan J."/>
        </authorList>
    </citation>
    <scope>NUCLEOTIDE SEQUENCE [LARGE SCALE GENOMIC DNA]</scope>
    <source>
        <strain evidence="1">Ta-2019</strain>
    </source>
</reference>
<feature type="non-terminal residue" evidence="1">
    <location>
        <position position="56"/>
    </location>
</feature>
<proteinExistence type="predicted"/>
<sequence>MQRYRTDNNKVGQPACWMLKQASSLLQHACSLANTDAGSLLWIPNKNTPTAPKEEE</sequence>